<dbReference type="Pfam" id="PF16658">
    <property type="entry name" value="RF3_C"/>
    <property type="match status" value="1"/>
</dbReference>
<dbReference type="Proteomes" id="UP000320176">
    <property type="component" value="Unassembled WGS sequence"/>
</dbReference>
<evidence type="ECO:0000313" key="10">
    <source>
        <dbReference type="EMBL" id="TWU07905.1"/>
    </source>
</evidence>
<evidence type="ECO:0000256" key="7">
    <source>
        <dbReference type="HAMAP-Rule" id="MF_00072"/>
    </source>
</evidence>
<dbReference type="NCBIfam" id="TIGR00231">
    <property type="entry name" value="small_GTP"/>
    <property type="match status" value="1"/>
</dbReference>
<dbReference type="InterPro" id="IPR031157">
    <property type="entry name" value="G_TR_CS"/>
</dbReference>
<dbReference type="FunFam" id="3.40.50.300:FF:000542">
    <property type="entry name" value="Peptide chain release factor 3"/>
    <property type="match status" value="1"/>
</dbReference>
<comment type="caution">
    <text evidence="7">Lacks conserved residue(s) required for the propagation of feature annotation.</text>
</comment>
<dbReference type="PANTHER" id="PTHR43556">
    <property type="entry name" value="PEPTIDE CHAIN RELEASE FACTOR RF3"/>
    <property type="match status" value="1"/>
</dbReference>
<protein>
    <recommendedName>
        <fullName evidence="7 8">Peptide chain release factor 3</fullName>
        <shortName evidence="7">RF-3</shortName>
    </recommendedName>
</protein>
<evidence type="ECO:0000256" key="8">
    <source>
        <dbReference type="NCBIfam" id="TIGR00503"/>
    </source>
</evidence>
<dbReference type="NCBIfam" id="NF001964">
    <property type="entry name" value="PRK00741.1"/>
    <property type="match status" value="1"/>
</dbReference>
<evidence type="ECO:0000259" key="9">
    <source>
        <dbReference type="PROSITE" id="PS51722"/>
    </source>
</evidence>
<feature type="binding site" evidence="7">
    <location>
        <begin position="90"/>
        <end position="94"/>
    </location>
    <ligand>
        <name>GTP</name>
        <dbReference type="ChEBI" id="CHEBI:37565"/>
    </ligand>
</feature>
<dbReference type="GO" id="GO:0016149">
    <property type="term" value="F:translation release factor activity, codon specific"/>
    <property type="evidence" value="ECO:0007669"/>
    <property type="project" value="UniProtKB-UniRule"/>
</dbReference>
<dbReference type="Pfam" id="PF22042">
    <property type="entry name" value="EF-G_D2"/>
    <property type="match status" value="1"/>
</dbReference>
<dbReference type="Gene3D" id="3.30.70.3280">
    <property type="entry name" value="Peptide chain release factor 3, domain III"/>
    <property type="match status" value="1"/>
</dbReference>
<dbReference type="SUPFAM" id="SSF54980">
    <property type="entry name" value="EF-G C-terminal domain-like"/>
    <property type="match status" value="1"/>
</dbReference>
<dbReference type="Gene3D" id="3.40.50.300">
    <property type="entry name" value="P-loop containing nucleotide triphosphate hydrolases"/>
    <property type="match status" value="1"/>
</dbReference>
<dbReference type="PRINTS" id="PR00315">
    <property type="entry name" value="ELONGATNFCT"/>
</dbReference>
<evidence type="ECO:0000256" key="4">
    <source>
        <dbReference type="ARBA" id="ARBA00022741"/>
    </source>
</evidence>
<evidence type="ECO:0000256" key="3">
    <source>
        <dbReference type="ARBA" id="ARBA00022490"/>
    </source>
</evidence>
<feature type="domain" description="Tr-type G" evidence="9">
    <location>
        <begin position="13"/>
        <end position="298"/>
    </location>
</feature>
<proteinExistence type="inferred from homology"/>
<dbReference type="SUPFAM" id="SSF50447">
    <property type="entry name" value="Translation proteins"/>
    <property type="match status" value="1"/>
</dbReference>
<evidence type="ECO:0000313" key="11">
    <source>
        <dbReference type="Proteomes" id="UP000320176"/>
    </source>
</evidence>
<accession>A0A5C6B6I7</accession>
<dbReference type="GO" id="GO:0005829">
    <property type="term" value="C:cytosol"/>
    <property type="evidence" value="ECO:0007669"/>
    <property type="project" value="TreeGrafter"/>
</dbReference>
<evidence type="ECO:0000256" key="6">
    <source>
        <dbReference type="ARBA" id="ARBA00023134"/>
    </source>
</evidence>
<comment type="caution">
    <text evidence="10">The sequence shown here is derived from an EMBL/GenBank/DDBJ whole genome shotgun (WGS) entry which is preliminary data.</text>
</comment>
<dbReference type="InterPro" id="IPR004548">
    <property type="entry name" value="PrfC"/>
</dbReference>
<gene>
    <name evidence="7 10" type="primary">prfC</name>
    <name evidence="10" type="ORF">Pla52n_04820</name>
</gene>
<dbReference type="PANTHER" id="PTHR43556:SF2">
    <property type="entry name" value="PEPTIDE CHAIN RELEASE FACTOR RF3"/>
    <property type="match status" value="1"/>
</dbReference>
<dbReference type="InterPro" id="IPR009000">
    <property type="entry name" value="Transl_B-barrel_sf"/>
</dbReference>
<keyword evidence="5 7" id="KW-0648">Protein biosynthesis</keyword>
<keyword evidence="11" id="KW-1185">Reference proteome</keyword>
<dbReference type="GO" id="GO:0005525">
    <property type="term" value="F:GTP binding"/>
    <property type="evidence" value="ECO:0007669"/>
    <property type="project" value="UniProtKB-UniRule"/>
</dbReference>
<dbReference type="GO" id="GO:0003924">
    <property type="term" value="F:GTPase activity"/>
    <property type="evidence" value="ECO:0007669"/>
    <property type="project" value="InterPro"/>
</dbReference>
<dbReference type="InterPro" id="IPR038467">
    <property type="entry name" value="RF3_dom_3_sf"/>
</dbReference>
<dbReference type="AlphaFoldDB" id="A0A5C6B6I7"/>
<dbReference type="GO" id="GO:0006449">
    <property type="term" value="P:regulation of translational termination"/>
    <property type="evidence" value="ECO:0007669"/>
    <property type="project" value="UniProtKB-UniRule"/>
</dbReference>
<dbReference type="Pfam" id="PF00009">
    <property type="entry name" value="GTP_EFTU"/>
    <property type="match status" value="1"/>
</dbReference>
<dbReference type="HAMAP" id="MF_00072">
    <property type="entry name" value="Rel_fac_3"/>
    <property type="match status" value="1"/>
</dbReference>
<dbReference type="PROSITE" id="PS00301">
    <property type="entry name" value="G_TR_1"/>
    <property type="match status" value="1"/>
</dbReference>
<dbReference type="PROSITE" id="PS51722">
    <property type="entry name" value="G_TR_2"/>
    <property type="match status" value="1"/>
</dbReference>
<keyword evidence="3 7" id="KW-0963">Cytoplasm</keyword>
<evidence type="ECO:0000256" key="5">
    <source>
        <dbReference type="ARBA" id="ARBA00022917"/>
    </source>
</evidence>
<dbReference type="NCBIfam" id="TIGR00503">
    <property type="entry name" value="prfC"/>
    <property type="match status" value="1"/>
</dbReference>
<dbReference type="OrthoDB" id="9804431at2"/>
<organism evidence="10 11">
    <name type="scientific">Stieleria varia</name>
    <dbReference type="NCBI Taxonomy" id="2528005"/>
    <lineage>
        <taxon>Bacteria</taxon>
        <taxon>Pseudomonadati</taxon>
        <taxon>Planctomycetota</taxon>
        <taxon>Planctomycetia</taxon>
        <taxon>Pirellulales</taxon>
        <taxon>Pirellulaceae</taxon>
        <taxon>Stieleria</taxon>
    </lineage>
</organism>
<dbReference type="SUPFAM" id="SSF52540">
    <property type="entry name" value="P-loop containing nucleoside triphosphate hydrolases"/>
    <property type="match status" value="1"/>
</dbReference>
<comment type="function">
    <text evidence="7">Increases the formation of ribosomal termination complexes and stimulates activities of RF-1 and RF-2. It binds guanine nucleotides and has strong preference for UGA stop codons. It may interact directly with the ribosome. The stimulation of RF-1 and RF-2 is significantly reduced by GTP and GDP, but not by GMP.</text>
</comment>
<comment type="similarity">
    <text evidence="2 7">Belongs to the TRAFAC class translation factor GTPase superfamily. Classic translation factor GTPase family. PrfC subfamily.</text>
</comment>
<dbReference type="InterPro" id="IPR027417">
    <property type="entry name" value="P-loop_NTPase"/>
</dbReference>
<dbReference type="InterPro" id="IPR000795">
    <property type="entry name" value="T_Tr_GTP-bd_dom"/>
</dbReference>
<keyword evidence="6 7" id="KW-0342">GTP-binding</keyword>
<evidence type="ECO:0000256" key="2">
    <source>
        <dbReference type="ARBA" id="ARBA00009978"/>
    </source>
</evidence>
<dbReference type="RefSeq" id="WP_146518042.1">
    <property type="nucleotide sequence ID" value="NZ_CP151726.1"/>
</dbReference>
<name>A0A5C6B6I7_9BACT</name>
<dbReference type="InterPro" id="IPR035647">
    <property type="entry name" value="EFG_III/V"/>
</dbReference>
<dbReference type="Gene3D" id="2.40.30.10">
    <property type="entry name" value="Translation factors"/>
    <property type="match status" value="1"/>
</dbReference>
<dbReference type="InterPro" id="IPR053905">
    <property type="entry name" value="EF-G-like_DII"/>
</dbReference>
<comment type="subcellular location">
    <subcellularLocation>
        <location evidence="1 7">Cytoplasm</location>
    </subcellularLocation>
</comment>
<dbReference type="InterPro" id="IPR032090">
    <property type="entry name" value="RF3_C"/>
</dbReference>
<keyword evidence="4 7" id="KW-0547">Nucleotide-binding</keyword>
<dbReference type="InterPro" id="IPR005225">
    <property type="entry name" value="Small_GTP-bd"/>
</dbReference>
<dbReference type="EMBL" id="SJPN01000001">
    <property type="protein sequence ID" value="TWU07905.1"/>
    <property type="molecule type" value="Genomic_DNA"/>
</dbReference>
<evidence type="ECO:0000256" key="1">
    <source>
        <dbReference type="ARBA" id="ARBA00004496"/>
    </source>
</evidence>
<dbReference type="GO" id="GO:0016150">
    <property type="term" value="F:translation release factor activity, codon nonspecific"/>
    <property type="evidence" value="ECO:0007669"/>
    <property type="project" value="TreeGrafter"/>
</dbReference>
<feature type="binding site" evidence="7">
    <location>
        <begin position="22"/>
        <end position="29"/>
    </location>
    <ligand>
        <name>GTP</name>
        <dbReference type="ChEBI" id="CHEBI:37565"/>
    </ligand>
</feature>
<sequence length="561" mass="62829">MTITKKQLENARLHRRTFAIISHPDAGKTTLTEKLLLFGGSIEVAGAVRGRKSQRTARSDWMELEKQRGISISSTVLTFTFESTHINLLDTPGHHDFSEDTYRTLMAADCAVMVIDAAKGIETQTEKLFRVCAARGIPVITFVNKIDRPGPSSLEILSQIEKEFSIEAVPVNWPVGNGPDFLGIVDIATDQMHLYDAESSDSRDTSRQRGWAEVLESNDPLSIDDSSVNLPSIGQHLQADILLHAAEEIELVKHAGLSYQRDKFLRGDQTVVFFGSALTNFGMELFLRGFIDICPPPTSPQTDEIGTSNDLPQFSGFVFKIQANLDPMHRDRVAFIRVCTGRFERDMDVTVARSGNRIRLPRALKVFGRERFTMDEAFPGDIIGVVCPGELRLGDTVFERSPVLYPGVPQFPPEVFASIRCPETSRRKQFDRGLDQLVEEGAVQLFWGTGRQRDAVLAAVGELQFDVVRFRLESEYKAPAELQKLPYTHARWYRCNDRNVSLACPYGAKLVKDFFGSPAILVQSEWDLKQLLRNNPGFSFDAIHETRSSVEDLHSSSQTDS</sequence>
<reference evidence="10 11" key="1">
    <citation type="submission" date="2019-02" db="EMBL/GenBank/DDBJ databases">
        <title>Deep-cultivation of Planctomycetes and their phenomic and genomic characterization uncovers novel biology.</title>
        <authorList>
            <person name="Wiegand S."/>
            <person name="Jogler M."/>
            <person name="Boedeker C."/>
            <person name="Pinto D."/>
            <person name="Vollmers J."/>
            <person name="Rivas-Marin E."/>
            <person name="Kohn T."/>
            <person name="Peeters S.H."/>
            <person name="Heuer A."/>
            <person name="Rast P."/>
            <person name="Oberbeckmann S."/>
            <person name="Bunk B."/>
            <person name="Jeske O."/>
            <person name="Meyerdierks A."/>
            <person name="Storesund J.E."/>
            <person name="Kallscheuer N."/>
            <person name="Luecker S."/>
            <person name="Lage O.M."/>
            <person name="Pohl T."/>
            <person name="Merkel B.J."/>
            <person name="Hornburger P."/>
            <person name="Mueller R.-W."/>
            <person name="Bruemmer F."/>
            <person name="Labrenz M."/>
            <person name="Spormann A.M."/>
            <person name="Op Den Camp H."/>
            <person name="Overmann J."/>
            <person name="Amann R."/>
            <person name="Jetten M.S.M."/>
            <person name="Mascher T."/>
            <person name="Medema M.H."/>
            <person name="Devos D.P."/>
            <person name="Kaster A.-K."/>
            <person name="Ovreas L."/>
            <person name="Rohde M."/>
            <person name="Galperin M.Y."/>
            <person name="Jogler C."/>
        </authorList>
    </citation>
    <scope>NUCLEOTIDE SEQUENCE [LARGE SCALE GENOMIC DNA]</scope>
    <source>
        <strain evidence="10 11">Pla52n</strain>
    </source>
</reference>